<dbReference type="EC" id="2.3.1.176" evidence="3"/>
<keyword evidence="4" id="KW-1185">Reference proteome</keyword>
<name>A8ZZC3_DESOH</name>
<dbReference type="InterPro" id="IPR002155">
    <property type="entry name" value="Thiolase"/>
</dbReference>
<feature type="domain" description="Thiolase N-terminal" evidence="1">
    <location>
        <begin position="4"/>
        <end position="216"/>
    </location>
</feature>
<dbReference type="STRING" id="96561.Dole_1472"/>
<dbReference type="KEGG" id="dol:Dole_1472"/>
<reference evidence="3 4" key="1">
    <citation type="submission" date="2007-10" db="EMBL/GenBank/DDBJ databases">
        <title>Complete sequence of Desulfococcus oleovorans Hxd3.</title>
        <authorList>
            <consortium name="US DOE Joint Genome Institute"/>
            <person name="Copeland A."/>
            <person name="Lucas S."/>
            <person name="Lapidus A."/>
            <person name="Barry K."/>
            <person name="Glavina del Rio T."/>
            <person name="Dalin E."/>
            <person name="Tice H."/>
            <person name="Pitluck S."/>
            <person name="Kiss H."/>
            <person name="Brettin T."/>
            <person name="Bruce D."/>
            <person name="Detter J.C."/>
            <person name="Han C."/>
            <person name="Schmutz J."/>
            <person name="Larimer F."/>
            <person name="Land M."/>
            <person name="Hauser L."/>
            <person name="Kyrpides N."/>
            <person name="Kim E."/>
            <person name="Wawrik B."/>
            <person name="Richardson P."/>
        </authorList>
    </citation>
    <scope>NUCLEOTIDE SEQUENCE [LARGE SCALE GENOMIC DNA]</scope>
    <source>
        <strain evidence="4">DSM 6200 / JCM 39069 / Hxd3</strain>
    </source>
</reference>
<dbReference type="CDD" id="cd00829">
    <property type="entry name" value="SCP-x_thiolase"/>
    <property type="match status" value="1"/>
</dbReference>
<evidence type="ECO:0000313" key="4">
    <source>
        <dbReference type="Proteomes" id="UP000008561"/>
    </source>
</evidence>
<gene>
    <name evidence="3" type="ordered locus">Dole_1472</name>
</gene>
<dbReference type="OrthoDB" id="9785768at2"/>
<dbReference type="Pfam" id="PF00108">
    <property type="entry name" value="Thiolase_N"/>
    <property type="match status" value="1"/>
</dbReference>
<accession>A8ZZC3</accession>
<dbReference type="Gene3D" id="3.40.47.10">
    <property type="match status" value="1"/>
</dbReference>
<dbReference type="Proteomes" id="UP000008561">
    <property type="component" value="Chromosome"/>
</dbReference>
<dbReference type="HOGENOM" id="CLU_035425_4_0_7"/>
<dbReference type="InterPro" id="IPR055140">
    <property type="entry name" value="Thiolase_C_2"/>
</dbReference>
<protein>
    <submittedName>
        <fullName evidence="3">Propanoyl-CoA C-acyltransferase</fullName>
        <ecNumber evidence="3">2.3.1.176</ecNumber>
    </submittedName>
</protein>
<feature type="domain" description="Thiolase C-terminal" evidence="2">
    <location>
        <begin position="288"/>
        <end position="401"/>
    </location>
</feature>
<sequence>MRDVYVIGVGMTPFGKHMDKNMKTLAADATNRALEHAGITKDKLQVAVVGNAYQGLVTGQESIRGQVVLRAMGIGGIPVTNVENACCSSATALQVAWMDIALGLHDVALVLGMEKMYMDDREKRLKLFSASADVEVIEMLVQAMKADAERKRKEAEARGETKKEKESKGGSAFMEIYAMGARLHMDKYGLTQRQLAVVSSKNHNHSVNNPYAQYRKPFTVEEVLAAQPIAYPLTLPMCAPVGDGAAAAILCSKKMIKKLGASKPVKILSTVVGGGMDRGFDDPDIGERVAKVAYEAAGVGPEDIDVAEFHDATAFGEVVNTEALGFCPRGEGGIFAEQGHSTLGGKLPINPSGGLESKGHPVGATGAGQIAELVWQLRGEADGRQVEGARIALAENGGGNIGIEEAAMVITILQADF</sequence>
<dbReference type="PIRSF" id="PIRSF000429">
    <property type="entry name" value="Ac-CoA_Ac_transf"/>
    <property type="match status" value="1"/>
</dbReference>
<evidence type="ECO:0000259" key="1">
    <source>
        <dbReference type="Pfam" id="PF00108"/>
    </source>
</evidence>
<dbReference type="AlphaFoldDB" id="A8ZZC3"/>
<proteinExistence type="predicted"/>
<dbReference type="EMBL" id="CP000859">
    <property type="protein sequence ID" value="ABW67276.1"/>
    <property type="molecule type" value="Genomic_DNA"/>
</dbReference>
<organism evidence="3 4">
    <name type="scientific">Desulfosudis oleivorans (strain DSM 6200 / JCM 39069 / Hxd3)</name>
    <name type="common">Desulfococcus oleovorans</name>
    <dbReference type="NCBI Taxonomy" id="96561"/>
    <lineage>
        <taxon>Bacteria</taxon>
        <taxon>Pseudomonadati</taxon>
        <taxon>Thermodesulfobacteriota</taxon>
        <taxon>Desulfobacteria</taxon>
        <taxon>Desulfobacterales</taxon>
        <taxon>Desulfosudaceae</taxon>
        <taxon>Desulfosudis</taxon>
    </lineage>
</organism>
<dbReference type="GO" id="GO:0003988">
    <property type="term" value="F:acetyl-CoA C-acyltransferase activity"/>
    <property type="evidence" value="ECO:0007669"/>
    <property type="project" value="UniProtKB-ARBA"/>
</dbReference>
<dbReference type="PANTHER" id="PTHR42870:SF1">
    <property type="entry name" value="NON-SPECIFIC LIPID-TRANSFER PROTEIN-LIKE 2"/>
    <property type="match status" value="1"/>
</dbReference>
<keyword evidence="3" id="KW-0808">Transferase</keyword>
<keyword evidence="3" id="KW-0012">Acyltransferase</keyword>
<dbReference type="SUPFAM" id="SSF53901">
    <property type="entry name" value="Thiolase-like"/>
    <property type="match status" value="2"/>
</dbReference>
<dbReference type="InterPro" id="IPR016039">
    <property type="entry name" value="Thiolase-like"/>
</dbReference>
<dbReference type="PANTHER" id="PTHR42870">
    <property type="entry name" value="ACETYL-COA C-ACETYLTRANSFERASE"/>
    <property type="match status" value="1"/>
</dbReference>
<dbReference type="Pfam" id="PF22691">
    <property type="entry name" value="Thiolase_C_1"/>
    <property type="match status" value="1"/>
</dbReference>
<evidence type="ECO:0000259" key="2">
    <source>
        <dbReference type="Pfam" id="PF22691"/>
    </source>
</evidence>
<dbReference type="InterPro" id="IPR020616">
    <property type="entry name" value="Thiolase_N"/>
</dbReference>
<evidence type="ECO:0000313" key="3">
    <source>
        <dbReference type="EMBL" id="ABW67276.1"/>
    </source>
</evidence>
<dbReference type="RefSeq" id="WP_012174892.1">
    <property type="nucleotide sequence ID" value="NC_009943.1"/>
</dbReference>
<dbReference type="eggNOG" id="COG0183">
    <property type="taxonomic scope" value="Bacteria"/>
</dbReference>